<dbReference type="InterPro" id="IPR027417">
    <property type="entry name" value="P-loop_NTPase"/>
</dbReference>
<evidence type="ECO:0000313" key="2">
    <source>
        <dbReference type="EMBL" id="ADE16361.1"/>
    </source>
</evidence>
<dbReference type="GO" id="GO:0008146">
    <property type="term" value="F:sulfotransferase activity"/>
    <property type="evidence" value="ECO:0007669"/>
    <property type="project" value="InterPro"/>
</dbReference>
<dbReference type="OrthoDB" id="9075305at2"/>
<dbReference type="AlphaFoldDB" id="D5C0N8"/>
<dbReference type="InterPro" id="IPR037359">
    <property type="entry name" value="NST/OST"/>
</dbReference>
<dbReference type="Proteomes" id="UP000001844">
    <property type="component" value="Chromosome"/>
</dbReference>
<dbReference type="HOGENOM" id="CLU_017703_1_1_6"/>
<dbReference type="PANTHER" id="PTHR10605">
    <property type="entry name" value="HEPARAN SULFATE SULFOTRANSFERASE"/>
    <property type="match status" value="1"/>
</dbReference>
<reference evidence="3" key="1">
    <citation type="submission" date="2010-04" db="EMBL/GenBank/DDBJ databases">
        <title>Complete genome sequence of Nitrosococcus halophilus Nc4, a salt-adapted, aerobic obligate ammonia-oxidizing sulfur purple bacterium.</title>
        <authorList>
            <consortium name="US DOE Joint Genome Institute"/>
            <person name="Campbell M.A."/>
            <person name="Malfatti S.A."/>
            <person name="Chain P.S.G."/>
            <person name="Heidelberg J.F."/>
            <person name="Ward B.B."/>
            <person name="Klotz M.G."/>
        </authorList>
    </citation>
    <scope>NUCLEOTIDE SEQUENCE [LARGE SCALE GENOMIC DNA]</scope>
    <source>
        <strain evidence="3">Nc4</strain>
    </source>
</reference>
<dbReference type="Pfam" id="PF13469">
    <property type="entry name" value="Sulfotransfer_3"/>
    <property type="match status" value="1"/>
</dbReference>
<keyword evidence="3" id="KW-1185">Reference proteome</keyword>
<sequence>MVKIDKYYVANKKTSHTHLPNFFIVGAAKGGTTSLHQYLSKHPEVYMSPIKETNFFSQADIKKEFFNKEYKLDINFDLEKYLSKQERENIHIANIEKWDDYIRLFKNVSNEKAIGESSNSYLFCPSAAKAIKEKIPNPKIIIILRNPIDRAFSHYLMNRRLGKTLNEDFIRELEYDYYKKTKGWGVSRLYLELGLYHQQVKRFIDTFSNKQIKIIIYDDYKTNSRETLNQLCYFLKITTNIIDINLSKEHNKASLPRFKYINYILTQMGIINFLKKNLSHNIKNNLQKALYSNKKLPKLNQYEKEFLTDFYKKDIEKLSNLLNKDLSFWLK</sequence>
<proteinExistence type="predicted"/>
<dbReference type="PANTHER" id="PTHR10605:SF56">
    <property type="entry name" value="BIFUNCTIONAL HEPARAN SULFATE N-DEACETYLASE_N-SULFOTRANSFERASE"/>
    <property type="match status" value="1"/>
</dbReference>
<dbReference type="Gene3D" id="3.40.50.300">
    <property type="entry name" value="P-loop containing nucleotide triphosphate hydrolases"/>
    <property type="match status" value="1"/>
</dbReference>
<dbReference type="SUPFAM" id="SSF52540">
    <property type="entry name" value="P-loop containing nucleoside triphosphate hydrolases"/>
    <property type="match status" value="1"/>
</dbReference>
<dbReference type="KEGG" id="nhl:Nhal_3318"/>
<name>D5C0N8_NITHN</name>
<protein>
    <submittedName>
        <fullName evidence="2">Sulfotransferase</fullName>
    </submittedName>
</protein>
<accession>D5C0N8</accession>
<evidence type="ECO:0000313" key="3">
    <source>
        <dbReference type="Proteomes" id="UP000001844"/>
    </source>
</evidence>
<dbReference type="STRING" id="472759.Nhal_3318"/>
<evidence type="ECO:0000256" key="1">
    <source>
        <dbReference type="ARBA" id="ARBA00022679"/>
    </source>
</evidence>
<organism evidence="2 3">
    <name type="scientific">Nitrosococcus halophilus (strain Nc4)</name>
    <dbReference type="NCBI Taxonomy" id="472759"/>
    <lineage>
        <taxon>Bacteria</taxon>
        <taxon>Pseudomonadati</taxon>
        <taxon>Pseudomonadota</taxon>
        <taxon>Gammaproteobacteria</taxon>
        <taxon>Chromatiales</taxon>
        <taxon>Chromatiaceae</taxon>
        <taxon>Nitrosococcus</taxon>
    </lineage>
</organism>
<dbReference type="EMBL" id="CP001798">
    <property type="protein sequence ID" value="ADE16361.1"/>
    <property type="molecule type" value="Genomic_DNA"/>
</dbReference>
<gene>
    <name evidence="2" type="ordered locus">Nhal_3318</name>
</gene>
<dbReference type="RefSeq" id="WP_013034210.1">
    <property type="nucleotide sequence ID" value="NC_013960.1"/>
</dbReference>
<dbReference type="eggNOG" id="COG4424">
    <property type="taxonomic scope" value="Bacteria"/>
</dbReference>
<keyword evidence="1" id="KW-0808">Transferase</keyword>